<dbReference type="Pfam" id="PF08843">
    <property type="entry name" value="AbiEii"/>
    <property type="match status" value="1"/>
</dbReference>
<evidence type="ECO:0008006" key="2">
    <source>
        <dbReference type="Google" id="ProtNLM"/>
    </source>
</evidence>
<dbReference type="InterPro" id="IPR014942">
    <property type="entry name" value="AbiEii"/>
</dbReference>
<proteinExistence type="predicted"/>
<organism evidence="1">
    <name type="scientific">bioreactor metagenome</name>
    <dbReference type="NCBI Taxonomy" id="1076179"/>
    <lineage>
        <taxon>unclassified sequences</taxon>
        <taxon>metagenomes</taxon>
        <taxon>ecological metagenomes</taxon>
    </lineage>
</organism>
<comment type="caution">
    <text evidence="1">The sequence shown here is derived from an EMBL/GenBank/DDBJ whole genome shotgun (WGS) entry which is preliminary data.</text>
</comment>
<gene>
    <name evidence="1" type="ORF">SDC9_76966</name>
</gene>
<name>A0A644YQ53_9ZZZZ</name>
<sequence>MQEYLGYILTGATLMNVQSLKAQLKNYAIRSNHTFQDVLILYGIERMVYRISISKYVDSFTLKGGIFLYALYDKNFARSTADVDLLAHHISNDFESMRSIFGEILAYEADDGLDFDATTLEFQMISQVKAYHGVRVTVMAYLDRTRIPISLDIGFGDVVYPEREQMVFPTILGTDEPVIFAYSIESVIAEKFEAIVQLGYANSRYKDFYDIYILSKTQSIDGIMLQNAIAETFRQRRTLFQDIVAFTPGYANDRVHSSRWNAFIKRKKAMMLIEFPEAMVKIQEFLLPVVKAIQSEETFSFTWNSTEGEWLKGGID</sequence>
<reference evidence="1" key="1">
    <citation type="submission" date="2019-08" db="EMBL/GenBank/DDBJ databases">
        <authorList>
            <person name="Kucharzyk K."/>
            <person name="Murdoch R.W."/>
            <person name="Higgins S."/>
            <person name="Loffler F."/>
        </authorList>
    </citation>
    <scope>NUCLEOTIDE SEQUENCE</scope>
</reference>
<dbReference type="EMBL" id="VSSQ01005780">
    <property type="protein sequence ID" value="MPM30417.1"/>
    <property type="molecule type" value="Genomic_DNA"/>
</dbReference>
<evidence type="ECO:0000313" key="1">
    <source>
        <dbReference type="EMBL" id="MPM30417.1"/>
    </source>
</evidence>
<protein>
    <recommendedName>
        <fullName evidence="2">Nucleotidyl transferase AbiEii/AbiGii toxin family protein</fullName>
    </recommendedName>
</protein>
<accession>A0A644YQ53</accession>
<dbReference type="AlphaFoldDB" id="A0A644YQ53"/>